<organism evidence="1 2">
    <name type="scientific">SAR324 cluster bacterium</name>
    <dbReference type="NCBI Taxonomy" id="2024889"/>
    <lineage>
        <taxon>Bacteria</taxon>
        <taxon>Deltaproteobacteria</taxon>
        <taxon>SAR324 cluster</taxon>
    </lineage>
</organism>
<dbReference type="AlphaFoldDB" id="A0A7X9IJB3"/>
<name>A0A7X9IJB3_9DELT</name>
<reference evidence="1 2" key="1">
    <citation type="journal article" date="2020" name="Biotechnol. Biofuels">
        <title>New insights from the biogas microbiome by comprehensive genome-resolved metagenomics of nearly 1600 species originating from multiple anaerobic digesters.</title>
        <authorList>
            <person name="Campanaro S."/>
            <person name="Treu L."/>
            <person name="Rodriguez-R L.M."/>
            <person name="Kovalovszki A."/>
            <person name="Ziels R.M."/>
            <person name="Maus I."/>
            <person name="Zhu X."/>
            <person name="Kougias P.G."/>
            <person name="Basile A."/>
            <person name="Luo G."/>
            <person name="Schluter A."/>
            <person name="Konstantinidis K.T."/>
            <person name="Angelidaki I."/>
        </authorList>
    </citation>
    <scope>NUCLEOTIDE SEQUENCE [LARGE SCALE GENOMIC DNA]</scope>
    <source>
        <strain evidence="1">AS27yjCOA_65</strain>
    </source>
</reference>
<dbReference type="Proteomes" id="UP000524246">
    <property type="component" value="Unassembled WGS sequence"/>
</dbReference>
<proteinExistence type="predicted"/>
<gene>
    <name evidence="1" type="ORF">GYA55_01760</name>
</gene>
<dbReference type="EMBL" id="JAAZON010000067">
    <property type="protein sequence ID" value="NMC61874.1"/>
    <property type="molecule type" value="Genomic_DNA"/>
</dbReference>
<evidence type="ECO:0000313" key="2">
    <source>
        <dbReference type="Proteomes" id="UP000524246"/>
    </source>
</evidence>
<comment type="caution">
    <text evidence="1">The sequence shown here is derived from an EMBL/GenBank/DDBJ whole genome shotgun (WGS) entry which is preliminary data.</text>
</comment>
<sequence length="263" mass="27349">MWICKCPDGPGYIGHCNQRLSSLNPTCGGFYPKAPAGSCYIGLECANDPENSFKNEGYRSGKCGGTVVTCPADNSCLNGTTSCSDPRICDIPEAAGGGTHSCVFPGLDLCRFETKPGEPIRPITDGRVFGCPESGSDCKTKDGKDGFIKCVEKPCWCQGCINALNIVCKVTCEPIESTPTPTPTSISTVTTTPQATATVTSTPIYEATVTPTPTVTPTITPTQCEGDSCSPCTPENCKPGCANYHDGCKGGSGDDAPKAFLVG</sequence>
<protein>
    <submittedName>
        <fullName evidence="1">Uncharacterized protein</fullName>
    </submittedName>
</protein>
<accession>A0A7X9IJB3</accession>
<evidence type="ECO:0000313" key="1">
    <source>
        <dbReference type="EMBL" id="NMC61874.1"/>
    </source>
</evidence>